<evidence type="ECO:0000256" key="3">
    <source>
        <dbReference type="ARBA" id="ARBA00022630"/>
    </source>
</evidence>
<dbReference type="InterPro" id="IPR012951">
    <property type="entry name" value="BBE"/>
</dbReference>
<dbReference type="EMBL" id="JAAGAX010000006">
    <property type="protein sequence ID" value="KAF2310733.1"/>
    <property type="molecule type" value="Genomic_DNA"/>
</dbReference>
<comment type="similarity">
    <text evidence="2">Belongs to the oxygen-dependent FAD-linked oxidoreductase family.</text>
</comment>
<dbReference type="Gene3D" id="3.40.462.20">
    <property type="match status" value="1"/>
</dbReference>
<dbReference type="PANTHER" id="PTHR32448">
    <property type="entry name" value="OS08G0158400 PROTEIN"/>
    <property type="match status" value="1"/>
</dbReference>
<sequence length="423" mass="47329">MSTTPKPLLILTALHESHVQAAIVCARMHGLQMKIRSGGHDYEGISYVSEVPFFILDMFNLRKINVDAQTETAWVQAGATLGEVYYRIAEKSKVHGFPAGVCPTVGVGGHFSGGGYGNMMRKYGLSVDNIIDAQMVDVNGRLLDRKSMGEDLFWAITGGGGASFGVVLAYKIKIVRVPEVVTVFLVRRTLEQNATDVVYRWQQVAHKLDEDLFIRLVLDVVNGSQSDGKTIRATFRALFLGDSARLLSVMKSSFPELGLVQSDCIEMTWLESVLYWTEFPIGNLEENDGVAVPALTFNPYGGKMGQVPATATPFPHRAGNLWKIQYATNWNQDGKEQANHHIELTRKLYNYMTPFVSKNPREAFLNYRDLDLGINHNGKESYLEGKVYGIKYFKGNFKRLVQIKTKVDPGNFFRNEQSIPVFP</sequence>
<dbReference type="Proteomes" id="UP000467840">
    <property type="component" value="Chromosome 14"/>
</dbReference>
<keyword evidence="3" id="KW-0285">Flavoprotein</keyword>
<organism evidence="8 9">
    <name type="scientific">Hevea brasiliensis</name>
    <name type="common">Para rubber tree</name>
    <name type="synonym">Siphonia brasiliensis</name>
    <dbReference type="NCBI Taxonomy" id="3981"/>
    <lineage>
        <taxon>Eukaryota</taxon>
        <taxon>Viridiplantae</taxon>
        <taxon>Streptophyta</taxon>
        <taxon>Embryophyta</taxon>
        <taxon>Tracheophyta</taxon>
        <taxon>Spermatophyta</taxon>
        <taxon>Magnoliopsida</taxon>
        <taxon>eudicotyledons</taxon>
        <taxon>Gunneridae</taxon>
        <taxon>Pentapetalae</taxon>
        <taxon>rosids</taxon>
        <taxon>fabids</taxon>
        <taxon>Malpighiales</taxon>
        <taxon>Euphorbiaceae</taxon>
        <taxon>Crotonoideae</taxon>
        <taxon>Micrandreae</taxon>
        <taxon>Hevea</taxon>
    </lineage>
</organism>
<evidence type="ECO:0000313" key="8">
    <source>
        <dbReference type="EMBL" id="KAF2310733.1"/>
    </source>
</evidence>
<dbReference type="Pfam" id="PF01565">
    <property type="entry name" value="FAD_binding_4"/>
    <property type="match status" value="1"/>
</dbReference>
<dbReference type="PROSITE" id="PS51387">
    <property type="entry name" value="FAD_PCMH"/>
    <property type="match status" value="1"/>
</dbReference>
<dbReference type="AlphaFoldDB" id="A0A6A6MEC7"/>
<dbReference type="GO" id="GO:0071949">
    <property type="term" value="F:FAD binding"/>
    <property type="evidence" value="ECO:0007669"/>
    <property type="project" value="InterPro"/>
</dbReference>
<dbReference type="SUPFAM" id="SSF56176">
    <property type="entry name" value="FAD-binding/transporter-associated domain-like"/>
    <property type="match status" value="1"/>
</dbReference>
<keyword evidence="5" id="KW-0274">FAD</keyword>
<keyword evidence="4" id="KW-0732">Signal</keyword>
<dbReference type="Gene3D" id="3.30.465.10">
    <property type="match status" value="1"/>
</dbReference>
<dbReference type="InterPro" id="IPR006094">
    <property type="entry name" value="Oxid_FAD_bind_N"/>
</dbReference>
<dbReference type="InterPro" id="IPR016167">
    <property type="entry name" value="FAD-bd_PCMH_sub1"/>
</dbReference>
<gene>
    <name evidence="8" type="ORF">GH714_016796</name>
</gene>
<evidence type="ECO:0000313" key="9">
    <source>
        <dbReference type="Proteomes" id="UP000467840"/>
    </source>
</evidence>
<evidence type="ECO:0000259" key="7">
    <source>
        <dbReference type="PROSITE" id="PS51387"/>
    </source>
</evidence>
<comment type="caution">
    <text evidence="8">The sequence shown here is derived from an EMBL/GenBank/DDBJ whole genome shotgun (WGS) entry which is preliminary data.</text>
</comment>
<dbReference type="InterPro" id="IPR016166">
    <property type="entry name" value="FAD-bd_PCMH"/>
</dbReference>
<dbReference type="Gene3D" id="3.30.43.10">
    <property type="entry name" value="Uridine Diphospho-n-acetylenolpyruvylglucosamine Reductase, domain 2"/>
    <property type="match status" value="1"/>
</dbReference>
<reference evidence="8 9" key="1">
    <citation type="journal article" date="2020" name="Mol. Plant">
        <title>The Chromosome-Based Rubber Tree Genome Provides New Insights into Spurge Genome Evolution and Rubber Biosynthesis.</title>
        <authorList>
            <person name="Liu J."/>
            <person name="Shi C."/>
            <person name="Shi C.C."/>
            <person name="Li W."/>
            <person name="Zhang Q.J."/>
            <person name="Zhang Y."/>
            <person name="Li K."/>
            <person name="Lu H.F."/>
            <person name="Shi C."/>
            <person name="Zhu S.T."/>
            <person name="Xiao Z.Y."/>
            <person name="Nan H."/>
            <person name="Yue Y."/>
            <person name="Zhu X.G."/>
            <person name="Wu Y."/>
            <person name="Hong X.N."/>
            <person name="Fan G.Y."/>
            <person name="Tong Y."/>
            <person name="Zhang D."/>
            <person name="Mao C.L."/>
            <person name="Liu Y.L."/>
            <person name="Hao S.J."/>
            <person name="Liu W.Q."/>
            <person name="Lv M.Q."/>
            <person name="Zhang H.B."/>
            <person name="Liu Y."/>
            <person name="Hu-Tang G.R."/>
            <person name="Wang J.P."/>
            <person name="Wang J.H."/>
            <person name="Sun Y.H."/>
            <person name="Ni S.B."/>
            <person name="Chen W.B."/>
            <person name="Zhang X.C."/>
            <person name="Jiao Y.N."/>
            <person name="Eichler E.E."/>
            <person name="Li G.H."/>
            <person name="Liu X."/>
            <person name="Gao L.Z."/>
        </authorList>
    </citation>
    <scope>NUCLEOTIDE SEQUENCE [LARGE SCALE GENOMIC DNA]</scope>
    <source>
        <strain evidence="9">cv. GT1</strain>
        <tissue evidence="8">Leaf</tissue>
    </source>
</reference>
<comment type="cofactor">
    <cofactor evidence="1">
        <name>FAD</name>
        <dbReference type="ChEBI" id="CHEBI:57692"/>
    </cofactor>
</comment>
<keyword evidence="9" id="KW-1185">Reference proteome</keyword>
<evidence type="ECO:0000256" key="1">
    <source>
        <dbReference type="ARBA" id="ARBA00001974"/>
    </source>
</evidence>
<dbReference type="GO" id="GO:0016491">
    <property type="term" value="F:oxidoreductase activity"/>
    <property type="evidence" value="ECO:0007669"/>
    <property type="project" value="InterPro"/>
</dbReference>
<proteinExistence type="inferred from homology"/>
<dbReference type="InterPro" id="IPR016169">
    <property type="entry name" value="FAD-bd_PCMH_sub2"/>
</dbReference>
<dbReference type="Pfam" id="PF08031">
    <property type="entry name" value="BBE"/>
    <property type="match status" value="1"/>
</dbReference>
<protein>
    <recommendedName>
        <fullName evidence="7">FAD-binding PCMH-type domain-containing protein</fullName>
    </recommendedName>
</protein>
<name>A0A6A6MEC7_HEVBR</name>
<evidence type="ECO:0000256" key="2">
    <source>
        <dbReference type="ARBA" id="ARBA00005466"/>
    </source>
</evidence>
<feature type="domain" description="FAD-binding PCMH-type" evidence="7">
    <location>
        <begin position="3"/>
        <end position="177"/>
    </location>
</feature>
<dbReference type="InterPro" id="IPR036318">
    <property type="entry name" value="FAD-bd_PCMH-like_sf"/>
</dbReference>
<evidence type="ECO:0000256" key="5">
    <source>
        <dbReference type="ARBA" id="ARBA00022827"/>
    </source>
</evidence>
<evidence type="ECO:0000256" key="6">
    <source>
        <dbReference type="ARBA" id="ARBA00023180"/>
    </source>
</evidence>
<accession>A0A6A6MEC7</accession>
<evidence type="ECO:0000256" key="4">
    <source>
        <dbReference type="ARBA" id="ARBA00022729"/>
    </source>
</evidence>
<keyword evidence="6" id="KW-0325">Glycoprotein</keyword>